<evidence type="ECO:0000256" key="1">
    <source>
        <dbReference type="SAM" id="MobiDB-lite"/>
    </source>
</evidence>
<protein>
    <submittedName>
        <fullName evidence="2">Uncharacterized protein</fullName>
    </submittedName>
</protein>
<comment type="caution">
    <text evidence="2">The sequence shown here is derived from an EMBL/GenBank/DDBJ whole genome shotgun (WGS) entry which is preliminary data.</text>
</comment>
<name>A0AAD6XID3_9AGAR</name>
<dbReference type="Proteomes" id="UP001222325">
    <property type="component" value="Unassembled WGS sequence"/>
</dbReference>
<dbReference type="EMBL" id="JARJCN010000126">
    <property type="protein sequence ID" value="KAJ7071751.1"/>
    <property type="molecule type" value="Genomic_DNA"/>
</dbReference>
<dbReference type="AlphaFoldDB" id="A0AAD6XID3"/>
<sequence length="149" mass="17746">PKEWAVKARTFLEDEDRGAEWTQLVTLWWAREESNGFDNPSKPHSTKKRPVQVKAWTQRARRHTPAVPDAIAFGEEWWGWWTDINPAWRKTSIPMKRETGREWDYMDYPGQNGFLNVLACLKWWWDNGGSSERWVEAVEDVIWVLKQMN</sequence>
<accession>A0AAD6XID3</accession>
<proteinExistence type="predicted"/>
<feature type="region of interest" description="Disordered" evidence="1">
    <location>
        <begin position="34"/>
        <end position="54"/>
    </location>
</feature>
<keyword evidence="3" id="KW-1185">Reference proteome</keyword>
<evidence type="ECO:0000313" key="2">
    <source>
        <dbReference type="EMBL" id="KAJ7071751.1"/>
    </source>
</evidence>
<reference evidence="2" key="1">
    <citation type="submission" date="2023-03" db="EMBL/GenBank/DDBJ databases">
        <title>Massive genome expansion in bonnet fungi (Mycena s.s.) driven by repeated elements and novel gene families across ecological guilds.</title>
        <authorList>
            <consortium name="Lawrence Berkeley National Laboratory"/>
            <person name="Harder C.B."/>
            <person name="Miyauchi S."/>
            <person name="Viragh M."/>
            <person name="Kuo A."/>
            <person name="Thoen E."/>
            <person name="Andreopoulos B."/>
            <person name="Lu D."/>
            <person name="Skrede I."/>
            <person name="Drula E."/>
            <person name="Henrissat B."/>
            <person name="Morin E."/>
            <person name="Kohler A."/>
            <person name="Barry K."/>
            <person name="LaButti K."/>
            <person name="Morin E."/>
            <person name="Salamov A."/>
            <person name="Lipzen A."/>
            <person name="Mereny Z."/>
            <person name="Hegedus B."/>
            <person name="Baldrian P."/>
            <person name="Stursova M."/>
            <person name="Weitz H."/>
            <person name="Taylor A."/>
            <person name="Grigoriev I.V."/>
            <person name="Nagy L.G."/>
            <person name="Martin F."/>
            <person name="Kauserud H."/>
        </authorList>
    </citation>
    <scope>NUCLEOTIDE SEQUENCE</scope>
    <source>
        <strain evidence="2">CBHHK173m</strain>
    </source>
</reference>
<organism evidence="2 3">
    <name type="scientific">Mycena belliarum</name>
    <dbReference type="NCBI Taxonomy" id="1033014"/>
    <lineage>
        <taxon>Eukaryota</taxon>
        <taxon>Fungi</taxon>
        <taxon>Dikarya</taxon>
        <taxon>Basidiomycota</taxon>
        <taxon>Agaricomycotina</taxon>
        <taxon>Agaricomycetes</taxon>
        <taxon>Agaricomycetidae</taxon>
        <taxon>Agaricales</taxon>
        <taxon>Marasmiineae</taxon>
        <taxon>Mycenaceae</taxon>
        <taxon>Mycena</taxon>
    </lineage>
</organism>
<feature type="non-terminal residue" evidence="2">
    <location>
        <position position="149"/>
    </location>
</feature>
<evidence type="ECO:0000313" key="3">
    <source>
        <dbReference type="Proteomes" id="UP001222325"/>
    </source>
</evidence>
<feature type="non-terminal residue" evidence="2">
    <location>
        <position position="1"/>
    </location>
</feature>
<gene>
    <name evidence="2" type="ORF">B0H15DRAFT_738112</name>
</gene>